<gene>
    <name evidence="14" type="ORF">DVH24_018421</name>
</gene>
<organism evidence="14 15">
    <name type="scientific">Malus domestica</name>
    <name type="common">Apple</name>
    <name type="synonym">Pyrus malus</name>
    <dbReference type="NCBI Taxonomy" id="3750"/>
    <lineage>
        <taxon>Eukaryota</taxon>
        <taxon>Viridiplantae</taxon>
        <taxon>Streptophyta</taxon>
        <taxon>Embryophyta</taxon>
        <taxon>Tracheophyta</taxon>
        <taxon>Spermatophyta</taxon>
        <taxon>Magnoliopsida</taxon>
        <taxon>eudicotyledons</taxon>
        <taxon>Gunneridae</taxon>
        <taxon>Pentapetalae</taxon>
        <taxon>rosids</taxon>
        <taxon>fabids</taxon>
        <taxon>Rosales</taxon>
        <taxon>Rosaceae</taxon>
        <taxon>Amygdaloideae</taxon>
        <taxon>Maleae</taxon>
        <taxon>Malus</taxon>
    </lineage>
</organism>
<dbReference type="PANTHER" id="PTHR34573">
    <property type="entry name" value="VKC DOMAIN-CONTAINING PROTEIN"/>
    <property type="match status" value="1"/>
</dbReference>
<dbReference type="InterPro" id="IPR036249">
    <property type="entry name" value="Thioredoxin-like_sf"/>
</dbReference>
<dbReference type="AlphaFoldDB" id="A0A498KDX0"/>
<evidence type="ECO:0000259" key="12">
    <source>
        <dbReference type="SMART" id="SM00516"/>
    </source>
</evidence>
<dbReference type="GO" id="GO:0016020">
    <property type="term" value="C:membrane"/>
    <property type="evidence" value="ECO:0007669"/>
    <property type="project" value="UniProtKB-SubCell"/>
</dbReference>
<evidence type="ECO:0000256" key="5">
    <source>
        <dbReference type="ARBA" id="ARBA00022989"/>
    </source>
</evidence>
<dbReference type="InterPro" id="IPR012932">
    <property type="entry name" value="VKOR"/>
</dbReference>
<dbReference type="CDD" id="cd00170">
    <property type="entry name" value="SEC14"/>
    <property type="match status" value="1"/>
</dbReference>
<evidence type="ECO:0000259" key="13">
    <source>
        <dbReference type="SMART" id="SM00756"/>
    </source>
</evidence>
<evidence type="ECO:0000256" key="11">
    <source>
        <dbReference type="SAM" id="Phobius"/>
    </source>
</evidence>
<dbReference type="Pfam" id="PF13716">
    <property type="entry name" value="CRAL_TRIO_2"/>
    <property type="match status" value="1"/>
</dbReference>
<evidence type="ECO:0000256" key="1">
    <source>
        <dbReference type="ARBA" id="ARBA00004141"/>
    </source>
</evidence>
<evidence type="ECO:0000313" key="15">
    <source>
        <dbReference type="Proteomes" id="UP000290289"/>
    </source>
</evidence>
<evidence type="ECO:0000256" key="6">
    <source>
        <dbReference type="ARBA" id="ARBA00023002"/>
    </source>
</evidence>
<keyword evidence="4" id="KW-0874">Quinone</keyword>
<dbReference type="InterPro" id="IPR038354">
    <property type="entry name" value="VKOR_sf"/>
</dbReference>
<keyword evidence="15" id="KW-1185">Reference proteome</keyword>
<keyword evidence="8" id="KW-1015">Disulfide bond</keyword>
<accession>A0A498KDX0</accession>
<protein>
    <recommendedName>
        <fullName evidence="16">CRAL-TRIO domain-containing protein</fullName>
    </recommendedName>
</protein>
<feature type="domain" description="Vitamin K epoxide reductase" evidence="13">
    <location>
        <begin position="74"/>
        <end position="219"/>
    </location>
</feature>
<dbReference type="GO" id="GO:0048038">
    <property type="term" value="F:quinone binding"/>
    <property type="evidence" value="ECO:0007669"/>
    <property type="project" value="UniProtKB-KW"/>
</dbReference>
<keyword evidence="3 11" id="KW-0812">Transmembrane</keyword>
<evidence type="ECO:0000256" key="9">
    <source>
        <dbReference type="ARBA" id="ARBA00023284"/>
    </source>
</evidence>
<dbReference type="InterPro" id="IPR001251">
    <property type="entry name" value="CRAL-TRIO_dom"/>
</dbReference>
<dbReference type="Proteomes" id="UP000290289">
    <property type="component" value="Chromosome 2"/>
</dbReference>
<dbReference type="InterPro" id="IPR044698">
    <property type="entry name" value="VKOR/LTO1"/>
</dbReference>
<dbReference type="SUPFAM" id="SSF52833">
    <property type="entry name" value="Thioredoxin-like"/>
    <property type="match status" value="1"/>
</dbReference>
<dbReference type="EMBL" id="RDQH01000328">
    <property type="protein sequence ID" value="RXI06379.1"/>
    <property type="molecule type" value="Genomic_DNA"/>
</dbReference>
<feature type="transmembrane region" description="Helical" evidence="11">
    <location>
        <begin position="126"/>
        <end position="148"/>
    </location>
</feature>
<name>A0A498KDX0_MALDO</name>
<evidence type="ECO:0008006" key="16">
    <source>
        <dbReference type="Google" id="ProtNLM"/>
    </source>
</evidence>
<dbReference type="GO" id="GO:0016491">
    <property type="term" value="F:oxidoreductase activity"/>
    <property type="evidence" value="ECO:0007669"/>
    <property type="project" value="UniProtKB-KW"/>
</dbReference>
<dbReference type="Gene3D" id="3.40.30.10">
    <property type="entry name" value="Glutaredoxin"/>
    <property type="match status" value="1"/>
</dbReference>
<dbReference type="PANTHER" id="PTHR34573:SF1">
    <property type="entry name" value="VITAMIN K EPOXIDE REDUCTASE DOMAIN-CONTAINING PROTEIN"/>
    <property type="match status" value="1"/>
</dbReference>
<dbReference type="SMART" id="SM00756">
    <property type="entry name" value="VKc"/>
    <property type="match status" value="1"/>
</dbReference>
<comment type="similarity">
    <text evidence="2">Belongs to the VKOR family.</text>
</comment>
<dbReference type="InterPro" id="IPR036865">
    <property type="entry name" value="CRAL-TRIO_dom_sf"/>
</dbReference>
<reference evidence="14 15" key="1">
    <citation type="submission" date="2018-10" db="EMBL/GenBank/DDBJ databases">
        <title>A high-quality apple genome assembly.</title>
        <authorList>
            <person name="Hu J."/>
        </authorList>
    </citation>
    <scope>NUCLEOTIDE SEQUENCE [LARGE SCALE GENOMIC DNA]</scope>
    <source>
        <strain evidence="15">cv. HFTH1</strain>
        <tissue evidence="14">Young leaf</tissue>
    </source>
</reference>
<feature type="compositionally biased region" description="Low complexity" evidence="10">
    <location>
        <begin position="9"/>
        <end position="21"/>
    </location>
</feature>
<dbReference type="STRING" id="3750.A0A498KDX0"/>
<evidence type="ECO:0000256" key="8">
    <source>
        <dbReference type="ARBA" id="ARBA00023157"/>
    </source>
</evidence>
<evidence type="ECO:0000256" key="3">
    <source>
        <dbReference type="ARBA" id="ARBA00022692"/>
    </source>
</evidence>
<sequence>MATLAFAGLTSPPFSTSRRSPLTHGRFQIPFLHKTLKWGQRSLLLPITCSSTEPNQNADDSEPKTASLAPSSSSDLTYKLYAGLGGVGFLETTYLTYLKLTNSAAFCPTGGGGGGGSCGDILSSDYAVVFGVPLPLFGMVAYGLVATLGVQLLTAKKLPFGISESNARLVLLGTTTSMAAASACFLYILSTKFSGASCSYCLLSALLSFTLFFTALKDFGLEKLQKEVGLLFCIASLVVVTLNRSYSALPPVPSSPSEIDLPYFSTEITTPSSPFAIALAKHLSAIGAKMYGAFWCSHCVEQKQMFGSEAAKLLNYVECFPGGFRKGTIMQKECFDVGIEGFPTWVINGQVLSGEKELMELAQESGRKMHTQISDSEQQELIEKLDIFKIKGRDKRGRTVLRIIGKFFPARIVSVDALRKYLEERIFPEIEKKPFAVLYVHTGAQRCENFPGISAVRSIYDAVPISVRQNLEAVYILHPGLQARLFLATFGRFFFTGGVYGKLRYVSRLDYLWEHVRRNEIEVPDFVYDHDEDLEHRPMMDYGLESDHPRVYDAPAVDSPVSTYSMRCIS</sequence>
<evidence type="ECO:0000256" key="2">
    <source>
        <dbReference type="ARBA" id="ARBA00006214"/>
    </source>
</evidence>
<proteinExistence type="inferred from homology"/>
<dbReference type="CDD" id="cd12916">
    <property type="entry name" value="VKOR_1"/>
    <property type="match status" value="1"/>
</dbReference>
<feature type="transmembrane region" description="Helical" evidence="11">
    <location>
        <begin position="194"/>
        <end position="216"/>
    </location>
</feature>
<dbReference type="Gene3D" id="3.40.525.10">
    <property type="entry name" value="CRAL-TRIO lipid binding domain"/>
    <property type="match status" value="1"/>
</dbReference>
<keyword evidence="6" id="KW-0560">Oxidoreductase</keyword>
<keyword evidence="7 11" id="KW-0472">Membrane</keyword>
<feature type="region of interest" description="Disordered" evidence="10">
    <location>
        <begin position="1"/>
        <end position="21"/>
    </location>
</feature>
<feature type="transmembrane region" description="Helical" evidence="11">
    <location>
        <begin position="169"/>
        <end position="188"/>
    </location>
</feature>
<evidence type="ECO:0000256" key="4">
    <source>
        <dbReference type="ARBA" id="ARBA00022719"/>
    </source>
</evidence>
<evidence type="ECO:0000313" key="14">
    <source>
        <dbReference type="EMBL" id="RXI06379.1"/>
    </source>
</evidence>
<comment type="subcellular location">
    <subcellularLocation>
        <location evidence="1">Membrane</location>
        <topology evidence="1">Multi-pass membrane protein</topology>
    </subcellularLocation>
</comment>
<feature type="domain" description="CRAL-TRIO" evidence="12">
    <location>
        <begin position="381"/>
        <end position="530"/>
    </location>
</feature>
<keyword evidence="5 11" id="KW-1133">Transmembrane helix</keyword>
<dbReference type="SMART" id="SM00516">
    <property type="entry name" value="SEC14"/>
    <property type="match status" value="1"/>
</dbReference>
<dbReference type="Gene3D" id="1.20.1440.130">
    <property type="entry name" value="VKOR domain"/>
    <property type="match status" value="1"/>
</dbReference>
<dbReference type="Pfam" id="PF07884">
    <property type="entry name" value="VKOR"/>
    <property type="match status" value="1"/>
</dbReference>
<evidence type="ECO:0000256" key="7">
    <source>
        <dbReference type="ARBA" id="ARBA00023136"/>
    </source>
</evidence>
<evidence type="ECO:0000256" key="10">
    <source>
        <dbReference type="SAM" id="MobiDB-lite"/>
    </source>
</evidence>
<keyword evidence="9" id="KW-0676">Redox-active center</keyword>
<comment type="caution">
    <text evidence="14">The sequence shown here is derived from an EMBL/GenBank/DDBJ whole genome shotgun (WGS) entry which is preliminary data.</text>
</comment>
<feature type="region of interest" description="Disordered" evidence="10">
    <location>
        <begin position="52"/>
        <end position="72"/>
    </location>
</feature>